<dbReference type="AlphaFoldDB" id="A0A848G0D0"/>
<name>A0A848G0D0_9RHOO</name>
<dbReference type="Proteomes" id="UP000580043">
    <property type="component" value="Unassembled WGS sequence"/>
</dbReference>
<dbReference type="RefSeq" id="WP_169144413.1">
    <property type="nucleotide sequence ID" value="NZ_JABBGA010000002.1"/>
</dbReference>
<gene>
    <name evidence="1" type="ORF">HHL15_03355</name>
</gene>
<comment type="caution">
    <text evidence="1">The sequence shown here is derived from an EMBL/GenBank/DDBJ whole genome shotgun (WGS) entry which is preliminary data.</text>
</comment>
<dbReference type="EMBL" id="JABBGA010000002">
    <property type="protein sequence ID" value="NML24764.1"/>
    <property type="molecule type" value="Genomic_DNA"/>
</dbReference>
<accession>A0A848G0D0</accession>
<dbReference type="PIRSF" id="PIRSF029288">
    <property type="entry name" value="SciE_ImpE"/>
    <property type="match status" value="1"/>
</dbReference>
<dbReference type="SUPFAM" id="SSF144059">
    <property type="entry name" value="ImpE-like"/>
    <property type="match status" value="1"/>
</dbReference>
<proteinExistence type="predicted"/>
<keyword evidence="2" id="KW-1185">Reference proteome</keyword>
<reference evidence="1 2" key="1">
    <citation type="submission" date="2020-04" db="EMBL/GenBank/DDBJ databases">
        <title>Zoogloea sp. G-4-1-14 isolated from soil.</title>
        <authorList>
            <person name="Dahal R.H."/>
        </authorList>
    </citation>
    <scope>NUCLEOTIDE SEQUENCE [LARGE SCALE GENOMIC DNA]</scope>
    <source>
        <strain evidence="1 2">G-4-1-14</strain>
    </source>
</reference>
<evidence type="ECO:0000313" key="2">
    <source>
        <dbReference type="Proteomes" id="UP000580043"/>
    </source>
</evidence>
<evidence type="ECO:0000313" key="1">
    <source>
        <dbReference type="EMBL" id="NML24764.1"/>
    </source>
</evidence>
<protein>
    <submittedName>
        <fullName evidence="1">Virulence protein SciE type</fullName>
    </submittedName>
</protein>
<dbReference type="InterPro" id="IPR011990">
    <property type="entry name" value="TPR-like_helical_dom_sf"/>
</dbReference>
<organism evidence="1 2">
    <name type="scientific">Zoogloea dura</name>
    <dbReference type="NCBI Taxonomy" id="2728840"/>
    <lineage>
        <taxon>Bacteria</taxon>
        <taxon>Pseudomonadati</taxon>
        <taxon>Pseudomonadota</taxon>
        <taxon>Betaproteobacteria</taxon>
        <taxon>Rhodocyclales</taxon>
        <taxon>Zoogloeaceae</taxon>
        <taxon>Zoogloea</taxon>
    </lineage>
</organism>
<dbReference type="InterPro" id="IPR009211">
    <property type="entry name" value="TagJ"/>
</dbReference>
<dbReference type="Gene3D" id="1.25.40.10">
    <property type="entry name" value="Tetratricopeptide repeat domain"/>
    <property type="match status" value="1"/>
</dbReference>
<sequence length="277" mass="30290">MNAVKNAESALHRGELAQALKLLQDGVRANPSDARLRVFLFQLLSVLGQWSRALNQLSVAAELDAAALPMAQTYREAIHCESLRNEVFAGRKVPMIFGQPDAWLALLIESLLTAGKGDHEGAERLRLQAFDAAPASSGSIDGEAFAWLADADMRLGPVCEAVINGRYYWLPFANLRRIQFEEPADLRDVVWTPVHFEFTNGGESVGLIPTRYPGSEASAEPLVQLARRTEWLEARPGVFHGSGQRILSTDGGDKALMDVRLIEFDAVPAEGVEPADD</sequence>
<dbReference type="Pfam" id="PF07024">
    <property type="entry name" value="ImpE"/>
    <property type="match status" value="1"/>
</dbReference>